<proteinExistence type="predicted"/>
<gene>
    <name evidence="1" type="ORF">JR316_004891</name>
</gene>
<evidence type="ECO:0000313" key="1">
    <source>
        <dbReference type="EMBL" id="KAG5170502.1"/>
    </source>
</evidence>
<accession>A0A8H7Y132</accession>
<sequence length="139" mass="15409">MHFKVGKFTTITLTVVASTRVSVNAAILPRKDLAQLSVVFFDNVNLTGAAFSPDSLIETIRRAGVHATLSILHNGSGDEEDGDPHLTQKLQFLLSAPNTSCHLTTTFILASSSHFQFSFQYLYYISSDLNIWDKRTSWS</sequence>
<dbReference type="EMBL" id="JAFIQS010000004">
    <property type="protein sequence ID" value="KAG5170502.1"/>
    <property type="molecule type" value="Genomic_DNA"/>
</dbReference>
<name>A0A8H7Y132_PSICU</name>
<comment type="caution">
    <text evidence="1">The sequence shown here is derived from an EMBL/GenBank/DDBJ whole genome shotgun (WGS) entry which is preliminary data.</text>
</comment>
<protein>
    <submittedName>
        <fullName evidence="1">Uncharacterized protein</fullName>
    </submittedName>
</protein>
<organism evidence="1">
    <name type="scientific">Psilocybe cubensis</name>
    <name type="common">Psychedelic mushroom</name>
    <name type="synonym">Stropharia cubensis</name>
    <dbReference type="NCBI Taxonomy" id="181762"/>
    <lineage>
        <taxon>Eukaryota</taxon>
        <taxon>Fungi</taxon>
        <taxon>Dikarya</taxon>
        <taxon>Basidiomycota</taxon>
        <taxon>Agaricomycotina</taxon>
        <taxon>Agaricomycetes</taxon>
        <taxon>Agaricomycetidae</taxon>
        <taxon>Agaricales</taxon>
        <taxon>Agaricineae</taxon>
        <taxon>Strophariaceae</taxon>
        <taxon>Psilocybe</taxon>
    </lineage>
</organism>
<dbReference type="AlphaFoldDB" id="A0A8H7Y132"/>
<reference evidence="1" key="1">
    <citation type="submission" date="2021-02" db="EMBL/GenBank/DDBJ databases">
        <title>Psilocybe cubensis genome.</title>
        <authorList>
            <person name="Mckernan K.J."/>
            <person name="Crawford S."/>
            <person name="Trippe A."/>
            <person name="Kane L.T."/>
            <person name="Mclaughlin S."/>
        </authorList>
    </citation>
    <scope>NUCLEOTIDE SEQUENCE [LARGE SCALE GENOMIC DNA]</scope>
    <source>
        <strain evidence="1">MGC-MH-2018</strain>
    </source>
</reference>